<feature type="transmembrane region" description="Helical" evidence="8">
    <location>
        <begin position="398"/>
        <end position="417"/>
    </location>
</feature>
<feature type="transmembrane region" description="Helical" evidence="8">
    <location>
        <begin position="341"/>
        <end position="361"/>
    </location>
</feature>
<evidence type="ECO:0000256" key="4">
    <source>
        <dbReference type="ARBA" id="ARBA00022989"/>
    </source>
</evidence>
<accession>A0AAN6S5A8</accession>
<dbReference type="Pfam" id="PF07690">
    <property type="entry name" value="MFS_1"/>
    <property type="match status" value="1"/>
</dbReference>
<feature type="transmembrane region" description="Helical" evidence="8">
    <location>
        <begin position="48"/>
        <end position="74"/>
    </location>
</feature>
<keyword evidence="3 8" id="KW-0812">Transmembrane</keyword>
<dbReference type="InterPro" id="IPR036259">
    <property type="entry name" value="MFS_trans_sf"/>
</dbReference>
<feature type="transmembrane region" description="Helical" evidence="8">
    <location>
        <begin position="176"/>
        <end position="196"/>
    </location>
</feature>
<evidence type="ECO:0000259" key="9">
    <source>
        <dbReference type="PROSITE" id="PS50850"/>
    </source>
</evidence>
<dbReference type="InterPro" id="IPR020846">
    <property type="entry name" value="MFS_dom"/>
</dbReference>
<evidence type="ECO:0000313" key="10">
    <source>
        <dbReference type="EMBL" id="KAK3940401.1"/>
    </source>
</evidence>
<organism evidence="10 11">
    <name type="scientific">Diplogelasinospora grovesii</name>
    <dbReference type="NCBI Taxonomy" id="303347"/>
    <lineage>
        <taxon>Eukaryota</taxon>
        <taxon>Fungi</taxon>
        <taxon>Dikarya</taxon>
        <taxon>Ascomycota</taxon>
        <taxon>Pezizomycotina</taxon>
        <taxon>Sordariomycetes</taxon>
        <taxon>Sordariomycetidae</taxon>
        <taxon>Sordariales</taxon>
        <taxon>Diplogelasinosporaceae</taxon>
        <taxon>Diplogelasinospora</taxon>
    </lineage>
</organism>
<dbReference type="EMBL" id="MU853796">
    <property type="protein sequence ID" value="KAK3940401.1"/>
    <property type="molecule type" value="Genomic_DNA"/>
</dbReference>
<dbReference type="GO" id="GO:0022857">
    <property type="term" value="F:transmembrane transporter activity"/>
    <property type="evidence" value="ECO:0007669"/>
    <property type="project" value="InterPro"/>
</dbReference>
<evidence type="ECO:0000256" key="7">
    <source>
        <dbReference type="SAM" id="MobiDB-lite"/>
    </source>
</evidence>
<dbReference type="Gene3D" id="1.20.1720.10">
    <property type="entry name" value="Multidrug resistance protein D"/>
    <property type="match status" value="1"/>
</dbReference>
<sequence length="571" mass="60561">MPSRGVPPDTDTDTDTDPDHAASGSRSDKLKLPPAVNNNSAKKKPARFWIIVVALSLLAFVSALDAMIIGTALPRITLSIGADSDAVYVWVANCFVFAASALQPLIGQLANILGRKPPLIASIVLFTVGSGVAGGANNSGMFISGRTVQGIGAGGIYVLIDIVCCDLVPLRERGKYLGLINAWAGVAAALGPAVGGALAQGDGDRWRWIFWMNIPICGVALLFIVLFMHVNKSRQTAGMGDLDYFGYLLFIPSVISLLLGLVTGGIVILPIVLGVVGWAGFHVYEYWFARNPGVPSRLFGNRTSATAFALSFWSSVLLQTAGYFLPVYFQAVLGTTVLDSGVYFLPFAIGTLFFAVIGGLALTKFGAYRPIHVIAFGLGTVGFGLFTLLNEATPRVAWAWYELVMTMGLGMTVSTILPAIMAGLPEGDVAAATAAFSFIKTFGFVWGVTVPSIIFNAVFNNNLYRISSDTLRGQLADGGAYSFASRAHDIAGTVDPIVWGEVVQVYITSLKPIWWFGLGLSAVAMFMVAGEKALHMTTELETEYGLDDGGSGGTKKDMAREEKGETGSTSI</sequence>
<feature type="transmembrane region" description="Helical" evidence="8">
    <location>
        <begin position="86"/>
        <end position="106"/>
    </location>
</feature>
<dbReference type="InterPro" id="IPR011701">
    <property type="entry name" value="MFS"/>
</dbReference>
<dbReference type="SUPFAM" id="SSF103473">
    <property type="entry name" value="MFS general substrate transporter"/>
    <property type="match status" value="1"/>
</dbReference>
<protein>
    <submittedName>
        <fullName evidence="10">MFS-type transporter YusP</fullName>
    </submittedName>
</protein>
<keyword evidence="11" id="KW-1185">Reference proteome</keyword>
<dbReference type="PROSITE" id="PS50850">
    <property type="entry name" value="MFS"/>
    <property type="match status" value="1"/>
</dbReference>
<feature type="transmembrane region" description="Helical" evidence="8">
    <location>
        <begin position="208"/>
        <end position="230"/>
    </location>
</feature>
<proteinExistence type="predicted"/>
<feature type="transmembrane region" description="Helical" evidence="8">
    <location>
        <begin position="308"/>
        <end position="329"/>
    </location>
</feature>
<feature type="region of interest" description="Disordered" evidence="7">
    <location>
        <begin position="1"/>
        <end position="40"/>
    </location>
</feature>
<feature type="transmembrane region" description="Helical" evidence="8">
    <location>
        <begin position="513"/>
        <end position="530"/>
    </location>
</feature>
<dbReference type="PANTHER" id="PTHR23501">
    <property type="entry name" value="MAJOR FACILITATOR SUPERFAMILY"/>
    <property type="match status" value="1"/>
</dbReference>
<dbReference type="Proteomes" id="UP001303473">
    <property type="component" value="Unassembled WGS sequence"/>
</dbReference>
<feature type="transmembrane region" description="Helical" evidence="8">
    <location>
        <begin position="148"/>
        <end position="169"/>
    </location>
</feature>
<gene>
    <name evidence="10" type="ORF">QBC46DRAFT_458969</name>
</gene>
<feature type="region of interest" description="Disordered" evidence="7">
    <location>
        <begin position="545"/>
        <end position="571"/>
    </location>
</feature>
<evidence type="ECO:0000256" key="6">
    <source>
        <dbReference type="ARBA" id="ARBA00023180"/>
    </source>
</evidence>
<keyword evidence="5 8" id="KW-0472">Membrane</keyword>
<evidence type="ECO:0000256" key="8">
    <source>
        <dbReference type="SAM" id="Phobius"/>
    </source>
</evidence>
<dbReference type="GO" id="GO:0005886">
    <property type="term" value="C:plasma membrane"/>
    <property type="evidence" value="ECO:0007669"/>
    <property type="project" value="TreeGrafter"/>
</dbReference>
<feature type="transmembrane region" description="Helical" evidence="8">
    <location>
        <begin position="429"/>
        <end position="455"/>
    </location>
</feature>
<feature type="transmembrane region" description="Helical" evidence="8">
    <location>
        <begin position="373"/>
        <end position="392"/>
    </location>
</feature>
<evidence type="ECO:0000256" key="2">
    <source>
        <dbReference type="ARBA" id="ARBA00022448"/>
    </source>
</evidence>
<dbReference type="AlphaFoldDB" id="A0AAN6S5A8"/>
<keyword evidence="4 8" id="KW-1133">Transmembrane helix</keyword>
<evidence type="ECO:0000256" key="3">
    <source>
        <dbReference type="ARBA" id="ARBA00022692"/>
    </source>
</evidence>
<keyword evidence="2" id="KW-0813">Transport</keyword>
<dbReference type="PRINTS" id="PR01036">
    <property type="entry name" value="TCRTETB"/>
</dbReference>
<dbReference type="PANTHER" id="PTHR23501:SF187">
    <property type="entry name" value="MAJOR FACILITATOR SUPERFAMILY (MFS) PROFILE DOMAIN-CONTAINING PROTEIN"/>
    <property type="match status" value="1"/>
</dbReference>
<evidence type="ECO:0000256" key="1">
    <source>
        <dbReference type="ARBA" id="ARBA00004141"/>
    </source>
</evidence>
<keyword evidence="6" id="KW-0325">Glycoprotein</keyword>
<feature type="compositionally biased region" description="Basic and acidic residues" evidence="7">
    <location>
        <begin position="554"/>
        <end position="565"/>
    </location>
</feature>
<feature type="transmembrane region" description="Helical" evidence="8">
    <location>
        <begin position="242"/>
        <end position="261"/>
    </location>
</feature>
<comment type="caution">
    <text evidence="10">The sequence shown here is derived from an EMBL/GenBank/DDBJ whole genome shotgun (WGS) entry which is preliminary data.</text>
</comment>
<feature type="domain" description="Major facilitator superfamily (MFS) profile" evidence="9">
    <location>
        <begin position="51"/>
        <end position="541"/>
    </location>
</feature>
<evidence type="ECO:0000313" key="11">
    <source>
        <dbReference type="Proteomes" id="UP001303473"/>
    </source>
</evidence>
<evidence type="ECO:0000256" key="5">
    <source>
        <dbReference type="ARBA" id="ARBA00023136"/>
    </source>
</evidence>
<feature type="transmembrane region" description="Helical" evidence="8">
    <location>
        <begin position="118"/>
        <end position="136"/>
    </location>
</feature>
<comment type="subcellular location">
    <subcellularLocation>
        <location evidence="1">Membrane</location>
        <topology evidence="1">Multi-pass membrane protein</topology>
    </subcellularLocation>
</comment>
<dbReference type="Gene3D" id="1.20.1250.20">
    <property type="entry name" value="MFS general substrate transporter like domains"/>
    <property type="match status" value="1"/>
</dbReference>
<name>A0AAN6S5A8_9PEZI</name>
<reference evidence="11" key="1">
    <citation type="journal article" date="2023" name="Mol. Phylogenet. Evol.">
        <title>Genome-scale phylogeny and comparative genomics of the fungal order Sordariales.</title>
        <authorList>
            <person name="Hensen N."/>
            <person name="Bonometti L."/>
            <person name="Westerberg I."/>
            <person name="Brannstrom I.O."/>
            <person name="Guillou S."/>
            <person name="Cros-Aarteil S."/>
            <person name="Calhoun S."/>
            <person name="Haridas S."/>
            <person name="Kuo A."/>
            <person name="Mondo S."/>
            <person name="Pangilinan J."/>
            <person name="Riley R."/>
            <person name="LaButti K."/>
            <person name="Andreopoulos B."/>
            <person name="Lipzen A."/>
            <person name="Chen C."/>
            <person name="Yan M."/>
            <person name="Daum C."/>
            <person name="Ng V."/>
            <person name="Clum A."/>
            <person name="Steindorff A."/>
            <person name="Ohm R.A."/>
            <person name="Martin F."/>
            <person name="Silar P."/>
            <person name="Natvig D.O."/>
            <person name="Lalanne C."/>
            <person name="Gautier V."/>
            <person name="Ament-Velasquez S.L."/>
            <person name="Kruys A."/>
            <person name="Hutchinson M.I."/>
            <person name="Powell A.J."/>
            <person name="Barry K."/>
            <person name="Miller A.N."/>
            <person name="Grigoriev I.V."/>
            <person name="Debuchy R."/>
            <person name="Gladieux P."/>
            <person name="Hiltunen Thoren M."/>
            <person name="Johannesson H."/>
        </authorList>
    </citation>
    <scope>NUCLEOTIDE SEQUENCE [LARGE SCALE GENOMIC DNA]</scope>
    <source>
        <strain evidence="11">CBS 340.73</strain>
    </source>
</reference>